<evidence type="ECO:0000313" key="5">
    <source>
        <dbReference type="Proteomes" id="UP000298471"/>
    </source>
</evidence>
<evidence type="ECO:0000256" key="2">
    <source>
        <dbReference type="SAM" id="MobiDB-lite"/>
    </source>
</evidence>
<feature type="compositionally biased region" description="Basic and acidic residues" evidence="2">
    <location>
        <begin position="129"/>
        <end position="138"/>
    </location>
</feature>
<organism evidence="4 5">
    <name type="scientific">Hymenobacter metallicola</name>
    <dbReference type="NCBI Taxonomy" id="2563114"/>
    <lineage>
        <taxon>Bacteria</taxon>
        <taxon>Pseudomonadati</taxon>
        <taxon>Bacteroidota</taxon>
        <taxon>Cytophagia</taxon>
        <taxon>Cytophagales</taxon>
        <taxon>Hymenobacteraceae</taxon>
        <taxon>Hymenobacter</taxon>
    </lineage>
</organism>
<sequence>MTWTEEQVRALVTDAGTLKRGQELATPAKWSKLGQTPTAVWGECAGSGSKPYQTGIDLLEPAFKCSCPSRVFPCKHGAGLLLLLARQPQLPPPAGPPSWLAEWLSKRQTRQQGQAAKETPPGEAPDPAARQKREAQRLERMQRSAEELEIWLLDIIRNGLASLDKQPAAFWEQQAARLVDGQLPGLAAVVRELAGLRYVAANWPELLLARLGELYLLLGAFRNLPQLSEAARQEVRQLLGVSIKKEELLAQQPAVADTWRVLGQISWEEERLTARRTWLWGQTTQRYALVLEFAFGGQPFATALVPEGSYAGSVVYYPGLQPLRAVPGPLTFQGIRARVAQAALPLPALLEQYAAALSRNPWLREWPAQLRDVVPVLLPDETWAVQHAPTGQQLRLQCTALEGWQMLAVGGGQPLYLFGEWNGRSLRPLTYSVASVPAVSC</sequence>
<dbReference type="RefSeq" id="WP_135392141.1">
    <property type="nucleotide sequence ID" value="NZ_SRMB01000001.1"/>
</dbReference>
<keyword evidence="1" id="KW-0479">Metal-binding</keyword>
<gene>
    <name evidence="4" type="ORF">E5K02_03575</name>
</gene>
<keyword evidence="1" id="KW-0863">Zinc-finger</keyword>
<feature type="domain" description="SWIM-type" evidence="3">
    <location>
        <begin position="52"/>
        <end position="85"/>
    </location>
</feature>
<evidence type="ECO:0000313" key="4">
    <source>
        <dbReference type="EMBL" id="TGE28556.1"/>
    </source>
</evidence>
<reference evidence="4 5" key="1">
    <citation type="submission" date="2019-04" db="EMBL/GenBank/DDBJ databases">
        <authorList>
            <person name="Feng G."/>
            <person name="Zhang J."/>
            <person name="Zhu H."/>
        </authorList>
    </citation>
    <scope>NUCLEOTIDE SEQUENCE [LARGE SCALE GENOMIC DNA]</scope>
    <source>
        <strain evidence="4 5">9PBR-1</strain>
    </source>
</reference>
<comment type="caution">
    <text evidence="4">The sequence shown here is derived from an EMBL/GenBank/DDBJ whole genome shotgun (WGS) entry which is preliminary data.</text>
</comment>
<keyword evidence="1" id="KW-0862">Zinc</keyword>
<dbReference type="EMBL" id="SRMB01000001">
    <property type="protein sequence ID" value="TGE28556.1"/>
    <property type="molecule type" value="Genomic_DNA"/>
</dbReference>
<dbReference type="Proteomes" id="UP000298471">
    <property type="component" value="Unassembled WGS sequence"/>
</dbReference>
<protein>
    <submittedName>
        <fullName evidence="4">SWIM zinc finger family protein</fullName>
    </submittedName>
</protein>
<dbReference type="InterPro" id="IPR007527">
    <property type="entry name" value="Znf_SWIM"/>
</dbReference>
<keyword evidence="5" id="KW-1185">Reference proteome</keyword>
<dbReference type="PROSITE" id="PS50966">
    <property type="entry name" value="ZF_SWIM"/>
    <property type="match status" value="1"/>
</dbReference>
<proteinExistence type="predicted"/>
<name>A0A4Z0QGE6_9BACT</name>
<dbReference type="OrthoDB" id="9816340at2"/>
<dbReference type="AlphaFoldDB" id="A0A4Z0QGE6"/>
<dbReference type="GO" id="GO:0008270">
    <property type="term" value="F:zinc ion binding"/>
    <property type="evidence" value="ECO:0007669"/>
    <property type="project" value="UniProtKB-KW"/>
</dbReference>
<evidence type="ECO:0000256" key="1">
    <source>
        <dbReference type="PROSITE-ProRule" id="PRU00325"/>
    </source>
</evidence>
<feature type="region of interest" description="Disordered" evidence="2">
    <location>
        <begin position="106"/>
        <end position="138"/>
    </location>
</feature>
<accession>A0A4Z0QGE6</accession>
<evidence type="ECO:0000259" key="3">
    <source>
        <dbReference type="PROSITE" id="PS50966"/>
    </source>
</evidence>